<comment type="caution">
    <text evidence="2">The sequence shown here is derived from an EMBL/GenBank/DDBJ whole genome shotgun (WGS) entry which is preliminary data.</text>
</comment>
<feature type="region of interest" description="Disordered" evidence="1">
    <location>
        <begin position="67"/>
        <end position="135"/>
    </location>
</feature>
<feature type="compositionally biased region" description="Polar residues" evidence="1">
    <location>
        <begin position="69"/>
        <end position="79"/>
    </location>
</feature>
<name>A0A4C1UKB3_EUMVA</name>
<feature type="compositionally biased region" description="Basic and acidic residues" evidence="1">
    <location>
        <begin position="87"/>
        <end position="135"/>
    </location>
</feature>
<keyword evidence="3" id="KW-1185">Reference proteome</keyword>
<dbReference type="AlphaFoldDB" id="A0A4C1UKB3"/>
<reference evidence="2 3" key="1">
    <citation type="journal article" date="2019" name="Commun. Biol.">
        <title>The bagworm genome reveals a unique fibroin gene that provides high tensile strength.</title>
        <authorList>
            <person name="Kono N."/>
            <person name="Nakamura H."/>
            <person name="Ohtoshi R."/>
            <person name="Tomita M."/>
            <person name="Numata K."/>
            <person name="Arakawa K."/>
        </authorList>
    </citation>
    <scope>NUCLEOTIDE SEQUENCE [LARGE SCALE GENOMIC DNA]</scope>
</reference>
<dbReference type="Proteomes" id="UP000299102">
    <property type="component" value="Unassembled WGS sequence"/>
</dbReference>
<gene>
    <name evidence="2" type="ORF">EVAR_95505_1</name>
</gene>
<evidence type="ECO:0000313" key="2">
    <source>
        <dbReference type="EMBL" id="GBP26334.1"/>
    </source>
</evidence>
<evidence type="ECO:0000256" key="1">
    <source>
        <dbReference type="SAM" id="MobiDB-lite"/>
    </source>
</evidence>
<organism evidence="2 3">
    <name type="scientific">Eumeta variegata</name>
    <name type="common">Bagworm moth</name>
    <name type="synonym">Eumeta japonica</name>
    <dbReference type="NCBI Taxonomy" id="151549"/>
    <lineage>
        <taxon>Eukaryota</taxon>
        <taxon>Metazoa</taxon>
        <taxon>Ecdysozoa</taxon>
        <taxon>Arthropoda</taxon>
        <taxon>Hexapoda</taxon>
        <taxon>Insecta</taxon>
        <taxon>Pterygota</taxon>
        <taxon>Neoptera</taxon>
        <taxon>Endopterygota</taxon>
        <taxon>Lepidoptera</taxon>
        <taxon>Glossata</taxon>
        <taxon>Ditrysia</taxon>
        <taxon>Tineoidea</taxon>
        <taxon>Psychidae</taxon>
        <taxon>Oiketicinae</taxon>
        <taxon>Eumeta</taxon>
    </lineage>
</organism>
<accession>A0A4C1UKB3</accession>
<dbReference type="EMBL" id="BGZK01000179">
    <property type="protein sequence ID" value="GBP26334.1"/>
    <property type="molecule type" value="Genomic_DNA"/>
</dbReference>
<sequence length="135" mass="15764">MKCIRQETFLNAVKRADKTRVCRWWKNVDDPAATSFVMWIHMFISGSVFPILPRNRKILCAGPAGVQGRISTLTASGTDGRTHRERGRGEEREIESERGRERGERKRVRERERLREGGRGERKRAERERESGKER</sequence>
<proteinExistence type="predicted"/>
<protein>
    <submittedName>
        <fullName evidence="2">Uncharacterized protein</fullName>
    </submittedName>
</protein>
<evidence type="ECO:0000313" key="3">
    <source>
        <dbReference type="Proteomes" id="UP000299102"/>
    </source>
</evidence>